<gene>
    <name evidence="2" type="ORF">F4560_000119</name>
</gene>
<dbReference type="RefSeq" id="WP_184914696.1">
    <property type="nucleotide sequence ID" value="NZ_JACHMO010000001.1"/>
</dbReference>
<keyword evidence="3" id="KW-1185">Reference proteome</keyword>
<organism evidence="2 3">
    <name type="scientific">Saccharothrix ecbatanensis</name>
    <dbReference type="NCBI Taxonomy" id="1105145"/>
    <lineage>
        <taxon>Bacteria</taxon>
        <taxon>Bacillati</taxon>
        <taxon>Actinomycetota</taxon>
        <taxon>Actinomycetes</taxon>
        <taxon>Pseudonocardiales</taxon>
        <taxon>Pseudonocardiaceae</taxon>
        <taxon>Saccharothrix</taxon>
    </lineage>
</organism>
<feature type="transmembrane region" description="Helical" evidence="1">
    <location>
        <begin position="189"/>
        <end position="210"/>
    </location>
</feature>
<feature type="transmembrane region" description="Helical" evidence="1">
    <location>
        <begin position="231"/>
        <end position="251"/>
    </location>
</feature>
<keyword evidence="1" id="KW-0812">Transmembrane</keyword>
<protein>
    <submittedName>
        <fullName evidence="2">Uncharacterized protein</fullName>
    </submittedName>
</protein>
<proteinExistence type="predicted"/>
<feature type="transmembrane region" description="Helical" evidence="1">
    <location>
        <begin position="123"/>
        <end position="148"/>
    </location>
</feature>
<name>A0A7W9LY29_9PSEU</name>
<accession>A0A7W9LY29</accession>
<keyword evidence="1" id="KW-0472">Membrane</keyword>
<feature type="transmembrane region" description="Helical" evidence="1">
    <location>
        <begin position="54"/>
        <end position="74"/>
    </location>
</feature>
<evidence type="ECO:0000313" key="2">
    <source>
        <dbReference type="EMBL" id="MBB5800351.1"/>
    </source>
</evidence>
<feature type="transmembrane region" description="Helical" evidence="1">
    <location>
        <begin position="271"/>
        <end position="293"/>
    </location>
</feature>
<sequence length="307" mass="32728">MESVLLYGVLGVALLAVLWPTRSTALRFLRRWGVADPDERQGALAVKYLRDRRLLYPPLFLLAPTVTALAAHALGLPDSASGSARSLATLIIALLLAETVAALRRARGPRVATLARRHWRDLVPVWAIGLMLTFGSVAALLAVAGMIAQPRVDRIVALIPADGVWESPDSGTLTVSPQHLAELTHPTSVVALIGVVVGLVAALGVVRLAVRRGPVGDPRVDAALRTRSARVAVGMGIAWAASMILIANGRLGLLRNVDFRGFPQPPDWLELTSSTDLLGLPVLFIAIAGWIWVANPPRRLPYVQGAA</sequence>
<comment type="caution">
    <text evidence="2">The sequence shown here is derived from an EMBL/GenBank/DDBJ whole genome shotgun (WGS) entry which is preliminary data.</text>
</comment>
<evidence type="ECO:0000313" key="3">
    <source>
        <dbReference type="Proteomes" id="UP000552097"/>
    </source>
</evidence>
<dbReference type="EMBL" id="JACHMO010000001">
    <property type="protein sequence ID" value="MBB5800351.1"/>
    <property type="molecule type" value="Genomic_DNA"/>
</dbReference>
<reference evidence="2 3" key="1">
    <citation type="submission" date="2020-08" db="EMBL/GenBank/DDBJ databases">
        <title>Sequencing the genomes of 1000 actinobacteria strains.</title>
        <authorList>
            <person name="Klenk H.-P."/>
        </authorList>
    </citation>
    <scope>NUCLEOTIDE SEQUENCE [LARGE SCALE GENOMIC DNA]</scope>
    <source>
        <strain evidence="2 3">DSM 45486</strain>
    </source>
</reference>
<dbReference type="AlphaFoldDB" id="A0A7W9LY29"/>
<feature type="transmembrane region" description="Helical" evidence="1">
    <location>
        <begin position="86"/>
        <end position="103"/>
    </location>
</feature>
<keyword evidence="1" id="KW-1133">Transmembrane helix</keyword>
<feature type="transmembrane region" description="Helical" evidence="1">
    <location>
        <begin position="6"/>
        <end position="21"/>
    </location>
</feature>
<evidence type="ECO:0000256" key="1">
    <source>
        <dbReference type="SAM" id="Phobius"/>
    </source>
</evidence>
<dbReference type="Proteomes" id="UP000552097">
    <property type="component" value="Unassembled WGS sequence"/>
</dbReference>